<keyword evidence="7" id="KW-1185">Reference proteome</keyword>
<dbReference type="EMBL" id="PSKQ01000017">
    <property type="protein sequence ID" value="MBE8719814.1"/>
    <property type="molecule type" value="Genomic_DNA"/>
</dbReference>
<dbReference type="Pfam" id="PF08281">
    <property type="entry name" value="Sigma70_r4_2"/>
    <property type="match status" value="1"/>
</dbReference>
<evidence type="ECO:0000256" key="1">
    <source>
        <dbReference type="ARBA" id="ARBA00010641"/>
    </source>
</evidence>
<sequence>MEIASATDEKKLLRKLREGDVLAFEQLYGQYKIKLTGNLLRMLKSPELVEDVLQDLFLGLWENRARIDPERSIKPYLFQTAANKAKNIFRRAGYEQKFRDYLLPQWSEYYSHVEELLVLEENKHLLDSLLNQLSPQQRTVYSMCKLEEKSYKEVAAQLHISETTVNTHIRNANLLLKKLTKDDSRFLAYAFGFFVLLSGR</sequence>
<accession>A0ABR9T4I8</accession>
<keyword evidence="4" id="KW-0804">Transcription</keyword>
<dbReference type="NCBIfam" id="TIGR02937">
    <property type="entry name" value="sigma70-ECF"/>
    <property type="match status" value="1"/>
</dbReference>
<dbReference type="PANTHER" id="PTHR43133">
    <property type="entry name" value="RNA POLYMERASE ECF-TYPE SIGMA FACTO"/>
    <property type="match status" value="1"/>
</dbReference>
<feature type="domain" description="HTH luxR-type" evidence="5">
    <location>
        <begin position="130"/>
        <end position="190"/>
    </location>
</feature>
<dbReference type="SMART" id="SM00421">
    <property type="entry name" value="HTH_LUXR"/>
    <property type="match status" value="1"/>
</dbReference>
<dbReference type="SUPFAM" id="SSF88946">
    <property type="entry name" value="Sigma2 domain of RNA polymerase sigma factors"/>
    <property type="match status" value="1"/>
</dbReference>
<dbReference type="InterPro" id="IPR039425">
    <property type="entry name" value="RNA_pol_sigma-70-like"/>
</dbReference>
<proteinExistence type="inferred from homology"/>
<comment type="caution">
    <text evidence="6">The sequence shown here is derived from an EMBL/GenBank/DDBJ whole genome shotgun (WGS) entry which is preliminary data.</text>
</comment>
<dbReference type="InterPro" id="IPR013249">
    <property type="entry name" value="RNA_pol_sigma70_r4_t2"/>
</dbReference>
<comment type="similarity">
    <text evidence="1">Belongs to the sigma-70 factor family. ECF subfamily.</text>
</comment>
<evidence type="ECO:0000313" key="6">
    <source>
        <dbReference type="EMBL" id="MBE8719814.1"/>
    </source>
</evidence>
<evidence type="ECO:0000256" key="2">
    <source>
        <dbReference type="ARBA" id="ARBA00023015"/>
    </source>
</evidence>
<keyword evidence="3" id="KW-0731">Sigma factor</keyword>
<dbReference type="PANTHER" id="PTHR43133:SF46">
    <property type="entry name" value="RNA POLYMERASE SIGMA-70 FACTOR ECF SUBFAMILY"/>
    <property type="match status" value="1"/>
</dbReference>
<dbReference type="InterPro" id="IPR013325">
    <property type="entry name" value="RNA_pol_sigma_r2"/>
</dbReference>
<dbReference type="Pfam" id="PF04542">
    <property type="entry name" value="Sigma70_r2"/>
    <property type="match status" value="1"/>
</dbReference>
<dbReference type="InterPro" id="IPR000792">
    <property type="entry name" value="Tscrpt_reg_LuxR_C"/>
</dbReference>
<evidence type="ECO:0000313" key="7">
    <source>
        <dbReference type="Proteomes" id="UP000618319"/>
    </source>
</evidence>
<dbReference type="InterPro" id="IPR013324">
    <property type="entry name" value="RNA_pol_sigma_r3/r4-like"/>
</dbReference>
<dbReference type="Gene3D" id="1.10.10.10">
    <property type="entry name" value="Winged helix-like DNA-binding domain superfamily/Winged helix DNA-binding domain"/>
    <property type="match status" value="1"/>
</dbReference>
<name>A0ABR9T4I8_9SPHI</name>
<dbReference type="Gene3D" id="1.10.1740.10">
    <property type="match status" value="1"/>
</dbReference>
<evidence type="ECO:0000256" key="4">
    <source>
        <dbReference type="ARBA" id="ARBA00023163"/>
    </source>
</evidence>
<gene>
    <name evidence="6" type="ORF">C4F40_03610</name>
</gene>
<dbReference type="Proteomes" id="UP000618319">
    <property type="component" value="Unassembled WGS sequence"/>
</dbReference>
<reference evidence="6 7" key="1">
    <citation type="submission" date="2018-02" db="EMBL/GenBank/DDBJ databases">
        <title>Sphingobacterium KA21.</title>
        <authorList>
            <person name="Vasarhelyi B.M."/>
            <person name="Deshmukh S."/>
            <person name="Balint B."/>
            <person name="Kukolya J."/>
        </authorList>
    </citation>
    <scope>NUCLEOTIDE SEQUENCE [LARGE SCALE GENOMIC DNA]</scope>
    <source>
        <strain evidence="6 7">Ka21</strain>
    </source>
</reference>
<dbReference type="InterPro" id="IPR007627">
    <property type="entry name" value="RNA_pol_sigma70_r2"/>
</dbReference>
<keyword evidence="2" id="KW-0805">Transcription regulation</keyword>
<dbReference type="InterPro" id="IPR014284">
    <property type="entry name" value="RNA_pol_sigma-70_dom"/>
</dbReference>
<organism evidence="6 7">
    <name type="scientific">Sphingobacterium pedocola</name>
    <dbReference type="NCBI Taxonomy" id="2082722"/>
    <lineage>
        <taxon>Bacteria</taxon>
        <taxon>Pseudomonadati</taxon>
        <taxon>Bacteroidota</taxon>
        <taxon>Sphingobacteriia</taxon>
        <taxon>Sphingobacteriales</taxon>
        <taxon>Sphingobacteriaceae</taxon>
        <taxon>Sphingobacterium</taxon>
    </lineage>
</organism>
<dbReference type="InterPro" id="IPR036388">
    <property type="entry name" value="WH-like_DNA-bd_sf"/>
</dbReference>
<dbReference type="RefSeq" id="WP_196937521.1">
    <property type="nucleotide sequence ID" value="NZ_MU158689.1"/>
</dbReference>
<protein>
    <submittedName>
        <fullName evidence="6">RNA polymerase sigma-70 factor</fullName>
    </submittedName>
</protein>
<dbReference type="SUPFAM" id="SSF88659">
    <property type="entry name" value="Sigma3 and sigma4 domains of RNA polymerase sigma factors"/>
    <property type="match status" value="1"/>
</dbReference>
<evidence type="ECO:0000259" key="5">
    <source>
        <dbReference type="SMART" id="SM00421"/>
    </source>
</evidence>
<evidence type="ECO:0000256" key="3">
    <source>
        <dbReference type="ARBA" id="ARBA00023082"/>
    </source>
</evidence>